<accession>A0A1L7I681</accession>
<proteinExistence type="predicted"/>
<dbReference type="KEGG" id="gfl:GRFL_2383"/>
<keyword evidence="2" id="KW-1185">Reference proteome</keyword>
<reference evidence="1 2" key="1">
    <citation type="submission" date="2016-07" db="EMBL/GenBank/DDBJ databases">
        <title>Multi-omics approach to identify versatile polysaccharide utilization systems of a marine flavobacterium Gramella flava.</title>
        <authorList>
            <person name="Tang K."/>
        </authorList>
    </citation>
    <scope>NUCLEOTIDE SEQUENCE [LARGE SCALE GENOMIC DNA]</scope>
    <source>
        <strain evidence="1 2">JLT2011</strain>
    </source>
</reference>
<evidence type="ECO:0000313" key="2">
    <source>
        <dbReference type="Proteomes" id="UP000186230"/>
    </source>
</evidence>
<sequence length="70" mass="8364">MFKVGLNKPKEHKIFFDVSEVYPNRYLHGFLKLFDLQDYTVYIPKDKKIILELSKGKTGEALFKKWLLNE</sequence>
<gene>
    <name evidence="1" type="ORF">GRFL_2383</name>
</gene>
<dbReference type="EMBL" id="CP016359">
    <property type="protein sequence ID" value="APU69107.1"/>
    <property type="molecule type" value="Genomic_DNA"/>
</dbReference>
<name>A0A1L7I681_9FLAO</name>
<dbReference type="AlphaFoldDB" id="A0A1L7I681"/>
<dbReference type="Proteomes" id="UP000186230">
    <property type="component" value="Chromosome"/>
</dbReference>
<protein>
    <submittedName>
        <fullName evidence="1">Uncharacterized protein</fullName>
    </submittedName>
</protein>
<organism evidence="1 2">
    <name type="scientific">Christiangramia flava JLT2011</name>
    <dbReference type="NCBI Taxonomy" id="1229726"/>
    <lineage>
        <taxon>Bacteria</taxon>
        <taxon>Pseudomonadati</taxon>
        <taxon>Bacteroidota</taxon>
        <taxon>Flavobacteriia</taxon>
        <taxon>Flavobacteriales</taxon>
        <taxon>Flavobacteriaceae</taxon>
        <taxon>Christiangramia</taxon>
    </lineage>
</organism>
<dbReference type="STRING" id="1229726.GRFL_2383"/>
<evidence type="ECO:0000313" key="1">
    <source>
        <dbReference type="EMBL" id="APU69107.1"/>
    </source>
</evidence>